<name>A0A328AIK9_9CAUL</name>
<dbReference type="SUPFAM" id="SSF117143">
    <property type="entry name" value="Flagellar hook protein flgE"/>
    <property type="match status" value="1"/>
</dbReference>
<dbReference type="GO" id="GO:0030694">
    <property type="term" value="C:bacterial-type flagellum basal body, rod"/>
    <property type="evidence" value="ECO:0007669"/>
    <property type="project" value="UniProtKB-UniRule"/>
</dbReference>
<dbReference type="InterPro" id="IPR012836">
    <property type="entry name" value="FlgF"/>
</dbReference>
<feature type="domain" description="Flagellar basal body rod protein N-terminal" evidence="5">
    <location>
        <begin position="5"/>
        <end position="35"/>
    </location>
</feature>
<dbReference type="EMBL" id="QFYQ01000001">
    <property type="protein sequence ID" value="RAK54662.1"/>
    <property type="molecule type" value="Genomic_DNA"/>
</dbReference>
<dbReference type="PANTHER" id="PTHR30435:SF19">
    <property type="entry name" value="FLAGELLAR BASAL-BODY ROD PROTEIN FLGG"/>
    <property type="match status" value="1"/>
</dbReference>
<protein>
    <recommendedName>
        <fullName evidence="4">Flagellar basal-body rod protein FlgF</fullName>
    </recommendedName>
</protein>
<evidence type="ECO:0000313" key="9">
    <source>
        <dbReference type="Proteomes" id="UP000249254"/>
    </source>
</evidence>
<keyword evidence="8" id="KW-0966">Cell projection</keyword>
<evidence type="ECO:0000256" key="1">
    <source>
        <dbReference type="ARBA" id="ARBA00004117"/>
    </source>
</evidence>
<evidence type="ECO:0000259" key="5">
    <source>
        <dbReference type="Pfam" id="PF00460"/>
    </source>
</evidence>
<keyword evidence="3 4" id="KW-0975">Bacterial flagellum</keyword>
<dbReference type="InterPro" id="IPR037925">
    <property type="entry name" value="FlgE/F/G-like"/>
</dbReference>
<dbReference type="RefSeq" id="WP_111528413.1">
    <property type="nucleotide sequence ID" value="NZ_JBHRSG010000004.1"/>
</dbReference>
<keyword evidence="9" id="KW-1185">Reference proteome</keyword>
<comment type="subcellular location">
    <subcellularLocation>
        <location evidence="1 4">Bacterial flagellum basal body</location>
    </subcellularLocation>
</comment>
<feature type="domain" description="Flagellar hook protein FlgE/F/G-like D1" evidence="7">
    <location>
        <begin position="85"/>
        <end position="150"/>
    </location>
</feature>
<organism evidence="8 9">
    <name type="scientific">Phenylobacterium soli</name>
    <dbReference type="NCBI Taxonomy" id="2170551"/>
    <lineage>
        <taxon>Bacteria</taxon>
        <taxon>Pseudomonadati</taxon>
        <taxon>Pseudomonadota</taxon>
        <taxon>Alphaproteobacteria</taxon>
        <taxon>Caulobacterales</taxon>
        <taxon>Caulobacteraceae</taxon>
        <taxon>Phenylobacterium</taxon>
    </lineage>
</organism>
<dbReference type="NCBIfam" id="TIGR03506">
    <property type="entry name" value="FlgEFG_subfam"/>
    <property type="match status" value="2"/>
</dbReference>
<evidence type="ECO:0000313" key="8">
    <source>
        <dbReference type="EMBL" id="RAK54662.1"/>
    </source>
</evidence>
<dbReference type="InterPro" id="IPR020013">
    <property type="entry name" value="Flagellar_FlgE/F/G"/>
</dbReference>
<accession>A0A328AIK9</accession>
<evidence type="ECO:0000256" key="2">
    <source>
        <dbReference type="ARBA" id="ARBA00009677"/>
    </source>
</evidence>
<comment type="similarity">
    <text evidence="2 4">Belongs to the flagella basal body rod proteins family.</text>
</comment>
<sequence>MDNSLYVGLSKQMVLQRQLDIIANNIANADTSGFKVEALAVAEDPQAPAFTLGGPAPVKFVMPNGVIRDFGQGSLRKTDAALDVAIEGQGFFKVQTPAGERYTRDGRFRTDEAGRLVTQGGSPVLDDGGGEISLSAEKGQVTISTDGTISQGAERIGKLGVYTFANLSTLEKTGDNLLQNTSNQPATAATDAKLRQGMLEGSNVNPILEITRMIEVSRAYEQMAKMMDSQGDLSTQAIQQLGKAA</sequence>
<evidence type="ECO:0000259" key="7">
    <source>
        <dbReference type="Pfam" id="PF22692"/>
    </source>
</evidence>
<evidence type="ECO:0000256" key="3">
    <source>
        <dbReference type="ARBA" id="ARBA00023143"/>
    </source>
</evidence>
<dbReference type="AlphaFoldDB" id="A0A328AIK9"/>
<dbReference type="Pfam" id="PF22692">
    <property type="entry name" value="LlgE_F_G_D1"/>
    <property type="match status" value="1"/>
</dbReference>
<dbReference type="NCBIfam" id="TIGR02490">
    <property type="entry name" value="flgF"/>
    <property type="match status" value="1"/>
</dbReference>
<dbReference type="Pfam" id="PF06429">
    <property type="entry name" value="Flg_bbr_C"/>
    <property type="match status" value="1"/>
</dbReference>
<reference evidence="9" key="1">
    <citation type="submission" date="2018-05" db="EMBL/GenBank/DDBJ databases">
        <authorList>
            <person name="Li X."/>
        </authorList>
    </citation>
    <scope>NUCLEOTIDE SEQUENCE [LARGE SCALE GENOMIC DNA]</scope>
    <source>
        <strain evidence="9">LX32</strain>
    </source>
</reference>
<comment type="subunit">
    <text evidence="4">The basal body constitutes a major portion of the flagellar organelle and consists of five rings (E,L,P,S, and M) mounted on a central rod. The rod consists of about 26 subunits of FlgG in the distal portion, and FlgB, FlgC and FlgF are thought to build up the proximal portion of the rod with about 6 subunits each.</text>
</comment>
<keyword evidence="8" id="KW-0282">Flagellum</keyword>
<evidence type="ECO:0000256" key="4">
    <source>
        <dbReference type="RuleBase" id="RU362116"/>
    </source>
</evidence>
<dbReference type="OrthoDB" id="9804559at2"/>
<dbReference type="InterPro" id="IPR001444">
    <property type="entry name" value="Flag_bb_rod_N"/>
</dbReference>
<dbReference type="InterPro" id="IPR010930">
    <property type="entry name" value="Flg_bb/hook_C_dom"/>
</dbReference>
<dbReference type="GO" id="GO:0071978">
    <property type="term" value="P:bacterial-type flagellum-dependent swarming motility"/>
    <property type="evidence" value="ECO:0007669"/>
    <property type="project" value="TreeGrafter"/>
</dbReference>
<gene>
    <name evidence="8" type="primary">flgF</name>
    <name evidence="8" type="ORF">DJ017_09065</name>
</gene>
<feature type="domain" description="Flagellar basal-body/hook protein C-terminal" evidence="6">
    <location>
        <begin position="195"/>
        <end position="239"/>
    </location>
</feature>
<dbReference type="InterPro" id="IPR053967">
    <property type="entry name" value="LlgE_F_G-like_D1"/>
</dbReference>
<proteinExistence type="inferred from homology"/>
<comment type="caution">
    <text evidence="8">The sequence shown here is derived from an EMBL/GenBank/DDBJ whole genome shotgun (WGS) entry which is preliminary data.</text>
</comment>
<dbReference type="Proteomes" id="UP000249254">
    <property type="component" value="Unassembled WGS sequence"/>
</dbReference>
<evidence type="ECO:0000259" key="6">
    <source>
        <dbReference type="Pfam" id="PF06429"/>
    </source>
</evidence>
<dbReference type="Pfam" id="PF00460">
    <property type="entry name" value="Flg_bb_rod"/>
    <property type="match status" value="1"/>
</dbReference>
<keyword evidence="8" id="KW-0969">Cilium</keyword>
<dbReference type="PANTHER" id="PTHR30435">
    <property type="entry name" value="FLAGELLAR PROTEIN"/>
    <property type="match status" value="1"/>
</dbReference>